<protein>
    <recommendedName>
        <fullName evidence="2">DUF4396 domain-containing protein</fullName>
    </recommendedName>
</protein>
<feature type="transmembrane region" description="Helical" evidence="1">
    <location>
        <begin position="133"/>
        <end position="151"/>
    </location>
</feature>
<organism evidence="3 4">
    <name type="scientific">Micromonospora avicenniae</name>
    <dbReference type="NCBI Taxonomy" id="1198245"/>
    <lineage>
        <taxon>Bacteria</taxon>
        <taxon>Bacillati</taxon>
        <taxon>Actinomycetota</taxon>
        <taxon>Actinomycetes</taxon>
        <taxon>Micromonosporales</taxon>
        <taxon>Micromonosporaceae</taxon>
        <taxon>Micromonospora</taxon>
    </lineage>
</organism>
<reference evidence="3 4" key="1">
    <citation type="submission" date="2017-01" db="EMBL/GenBank/DDBJ databases">
        <authorList>
            <person name="Mah S.A."/>
            <person name="Swanson W.J."/>
            <person name="Moy G.W."/>
            <person name="Vacquier V.D."/>
        </authorList>
    </citation>
    <scope>NUCLEOTIDE SEQUENCE [LARGE SCALE GENOMIC DNA]</scope>
    <source>
        <strain evidence="3 4">DSM 45758</strain>
    </source>
</reference>
<dbReference type="EMBL" id="FTNF01000025">
    <property type="protein sequence ID" value="SIR89757.1"/>
    <property type="molecule type" value="Genomic_DNA"/>
</dbReference>
<keyword evidence="1" id="KW-1133">Transmembrane helix</keyword>
<dbReference type="Proteomes" id="UP000186004">
    <property type="component" value="Unassembled WGS sequence"/>
</dbReference>
<keyword evidence="4" id="KW-1185">Reference proteome</keyword>
<name>A0A1N7ENU0_9ACTN</name>
<accession>A0A1N7ENU0</accession>
<evidence type="ECO:0000259" key="2">
    <source>
        <dbReference type="Pfam" id="PF14342"/>
    </source>
</evidence>
<feature type="domain" description="DUF4396" evidence="2">
    <location>
        <begin position="95"/>
        <end position="233"/>
    </location>
</feature>
<feature type="transmembrane region" description="Helical" evidence="1">
    <location>
        <begin position="51"/>
        <end position="71"/>
    </location>
</feature>
<feature type="transmembrane region" description="Helical" evidence="1">
    <location>
        <begin position="12"/>
        <end position="39"/>
    </location>
</feature>
<dbReference type="Pfam" id="PF14342">
    <property type="entry name" value="DUF4396"/>
    <property type="match status" value="1"/>
</dbReference>
<sequence length="240" mass="27104">MPRGEREIVLQSTWLVVLSWATLIVGLASTVVIVVDHFVLRYRQPVKVMEIVWPATALYFGPAGVLAYRRWGRPQSPRWLERHRTPPKISRHAVTIIETLHCATHCVLGAIIATVVVFGFSLEMFDKRLWPEFIGDYLAAVLVGFAFRYSTEADRGARRVRAAVRRFLKGDLLSVTVFEIALLGWLALMELAVFHETLPPSNPVFWLIVQIGLIIGFLVAWPPTQWLIRRGAKGELLGAP</sequence>
<feature type="transmembrane region" description="Helical" evidence="1">
    <location>
        <begin position="172"/>
        <end position="192"/>
    </location>
</feature>
<dbReference type="InterPro" id="IPR025509">
    <property type="entry name" value="DUF4396"/>
</dbReference>
<keyword evidence="1" id="KW-0812">Transmembrane</keyword>
<proteinExistence type="predicted"/>
<dbReference type="AlphaFoldDB" id="A0A1N7ENU0"/>
<feature type="transmembrane region" description="Helical" evidence="1">
    <location>
        <begin position="92"/>
        <end position="121"/>
    </location>
</feature>
<evidence type="ECO:0000256" key="1">
    <source>
        <dbReference type="SAM" id="Phobius"/>
    </source>
</evidence>
<gene>
    <name evidence="3" type="ORF">SAMN05444858_12559</name>
</gene>
<evidence type="ECO:0000313" key="3">
    <source>
        <dbReference type="EMBL" id="SIR89757.1"/>
    </source>
</evidence>
<keyword evidence="1" id="KW-0472">Membrane</keyword>
<feature type="transmembrane region" description="Helical" evidence="1">
    <location>
        <begin position="204"/>
        <end position="221"/>
    </location>
</feature>
<evidence type="ECO:0000313" key="4">
    <source>
        <dbReference type="Proteomes" id="UP000186004"/>
    </source>
</evidence>